<dbReference type="Proteomes" id="UP000031518">
    <property type="component" value="Unassembled WGS sequence"/>
</dbReference>
<sequence length="173" mass="19890">MRRSSHTDFDPVREIIILVLSLTLVLSLVGAGWRIYRRLPPQPPIVWGKRARVSETTVLVRLRRLPVNGAAGTKIEFYPVDTEALQREFAFERKPGQRFEDFLATRLKDRQIIVSKLDEQGRAVAQVPPGKWWLHATLKGSPELIWRLPVNISGRELIVELTPENAYARLRSF</sequence>
<keyword evidence="3" id="KW-1185">Reference proteome</keyword>
<proteinExistence type="predicted"/>
<dbReference type="AlphaFoldDB" id="A0A0B6WTU8"/>
<feature type="transmembrane region" description="Helical" evidence="1">
    <location>
        <begin position="15"/>
        <end position="36"/>
    </location>
</feature>
<evidence type="ECO:0000256" key="1">
    <source>
        <dbReference type="SAM" id="Phobius"/>
    </source>
</evidence>
<evidence type="ECO:0000313" key="3">
    <source>
        <dbReference type="Proteomes" id="UP000031518"/>
    </source>
</evidence>
<reference evidence="2 3" key="2">
    <citation type="submission" date="2015-01" db="EMBL/GenBank/DDBJ databases">
        <title>Complete genome sequence of Pyrinomonas methylaliphatogenes type strain K22T.</title>
        <authorList>
            <person name="Lee K.C.Y."/>
            <person name="Power J.F."/>
            <person name="Dunfield P.F."/>
            <person name="Morgan X.C."/>
            <person name="Huttenhower C."/>
            <person name="Stott M.B."/>
        </authorList>
    </citation>
    <scope>NUCLEOTIDE SEQUENCE [LARGE SCALE GENOMIC DNA]</scope>
    <source>
        <strain evidence="2 3">K22</strain>
    </source>
</reference>
<name>A0A0B6WTU8_9BACT</name>
<gene>
    <name evidence="2" type="ORF">PYK22_00638</name>
</gene>
<reference evidence="2 3" key="1">
    <citation type="submission" date="2013-12" db="EMBL/GenBank/DDBJ databases">
        <authorList>
            <person name="Stott M."/>
        </authorList>
    </citation>
    <scope>NUCLEOTIDE SEQUENCE [LARGE SCALE GENOMIC DNA]</scope>
    <source>
        <strain evidence="2 3">K22</strain>
    </source>
</reference>
<dbReference type="EMBL" id="CBXV010000002">
    <property type="protein sequence ID" value="CDM64643.1"/>
    <property type="molecule type" value="Genomic_DNA"/>
</dbReference>
<keyword evidence="1" id="KW-0472">Membrane</keyword>
<keyword evidence="1" id="KW-0812">Transmembrane</keyword>
<accession>A0A0B6WTU8</accession>
<evidence type="ECO:0000313" key="2">
    <source>
        <dbReference type="EMBL" id="CDM64643.1"/>
    </source>
</evidence>
<organism evidence="2 3">
    <name type="scientific">Pyrinomonas methylaliphatogenes</name>
    <dbReference type="NCBI Taxonomy" id="454194"/>
    <lineage>
        <taxon>Bacteria</taxon>
        <taxon>Pseudomonadati</taxon>
        <taxon>Acidobacteriota</taxon>
        <taxon>Blastocatellia</taxon>
        <taxon>Blastocatellales</taxon>
        <taxon>Pyrinomonadaceae</taxon>
        <taxon>Pyrinomonas</taxon>
    </lineage>
</organism>
<dbReference type="RefSeq" id="WP_041974208.1">
    <property type="nucleotide sequence ID" value="NZ_CBXV010000002.1"/>
</dbReference>
<dbReference type="STRING" id="454194.PYK22_00638"/>
<keyword evidence="1" id="KW-1133">Transmembrane helix</keyword>
<protein>
    <submittedName>
        <fullName evidence="2">Uncharacterized protein</fullName>
    </submittedName>
</protein>